<sequence>MRKPEGALTEEEQRIVKAMINQGRRNQDVQDIVNRGRIATVNSARITEVKQDPDIEPATEDELRYYEYKKTLFDYKTGLNYCDDERLVRAREAMILAVQTYNNPAIVFKTEVFSVLAIIAWTYLLHEFLESQGTKIVGDDGRSLVLSQMIQRDDIKLSKGARNNLESIMEIRNTVEHKLLALSDGRFYPLYQACCLNFEKAIVELFGKPLSLSSDLGVALQFSRLSTSQIAELQNHDLPEHIAALDARLDTRYSEGEKSDLEYQFRVIYTLDSATKKAAHFQFVRPESAEGQDIHNVLVKYETADKKYPYKPKQVCQLVSKNTGHSFSMHNHIQAMYKYKARPKKGAKQPEQTNKKYCIFHPAHKDYTYSNDWVEFLCAEVSNEEEFDAIKAFRIR</sequence>
<gene>
    <name evidence="2" type="ORF">GGD89_003771</name>
</gene>
<dbReference type="RefSeq" id="WP_221238565.1">
    <property type="nucleotide sequence ID" value="NZ_JACIGK010000051.1"/>
</dbReference>
<dbReference type="Pfam" id="PF12358">
    <property type="entry name" value="DUF3644"/>
    <property type="match status" value="1"/>
</dbReference>
<name>A0A7W6WC17_9PROT</name>
<evidence type="ECO:0000313" key="3">
    <source>
        <dbReference type="Proteomes" id="UP000554286"/>
    </source>
</evidence>
<organism evidence="2 3">
    <name type="scientific">Roseospira visakhapatnamensis</name>
    <dbReference type="NCBI Taxonomy" id="390880"/>
    <lineage>
        <taxon>Bacteria</taxon>
        <taxon>Pseudomonadati</taxon>
        <taxon>Pseudomonadota</taxon>
        <taxon>Alphaproteobacteria</taxon>
        <taxon>Rhodospirillales</taxon>
        <taxon>Rhodospirillaceae</taxon>
        <taxon>Roseospira</taxon>
    </lineage>
</organism>
<proteinExistence type="predicted"/>
<comment type="caution">
    <text evidence="2">The sequence shown here is derived from an EMBL/GenBank/DDBJ whole genome shotgun (WGS) entry which is preliminary data.</text>
</comment>
<dbReference type="InterPro" id="IPR022104">
    <property type="entry name" value="DUF3644"/>
</dbReference>
<dbReference type="AlphaFoldDB" id="A0A7W6WC17"/>
<evidence type="ECO:0000313" key="2">
    <source>
        <dbReference type="EMBL" id="MBB4268116.1"/>
    </source>
</evidence>
<dbReference type="Proteomes" id="UP000554286">
    <property type="component" value="Unassembled WGS sequence"/>
</dbReference>
<dbReference type="EMBL" id="JACIGK010000051">
    <property type="protein sequence ID" value="MBB4268116.1"/>
    <property type="molecule type" value="Genomic_DNA"/>
</dbReference>
<reference evidence="2 3" key="1">
    <citation type="submission" date="2020-08" db="EMBL/GenBank/DDBJ databases">
        <title>Genome sequencing of Purple Non-Sulfur Bacteria from various extreme environments.</title>
        <authorList>
            <person name="Mayer M."/>
        </authorList>
    </citation>
    <scope>NUCLEOTIDE SEQUENCE [LARGE SCALE GENOMIC DNA]</scope>
    <source>
        <strain evidence="2 3">JA131</strain>
    </source>
</reference>
<feature type="domain" description="DUF3644" evidence="1">
    <location>
        <begin position="87"/>
        <end position="250"/>
    </location>
</feature>
<evidence type="ECO:0000259" key="1">
    <source>
        <dbReference type="Pfam" id="PF12358"/>
    </source>
</evidence>
<keyword evidence="3" id="KW-1185">Reference proteome</keyword>
<accession>A0A7W6WC17</accession>
<protein>
    <recommendedName>
        <fullName evidence="1">DUF3644 domain-containing protein</fullName>
    </recommendedName>
</protein>